<proteinExistence type="predicted"/>
<dbReference type="PROSITE" id="PS50110">
    <property type="entry name" value="RESPONSE_REGULATORY"/>
    <property type="match status" value="2"/>
</dbReference>
<reference evidence="9 10" key="1">
    <citation type="submission" date="2023-08" db="EMBL/GenBank/DDBJ databases">
        <title>Functional and genomic diversity of the sorghum phyllosphere microbiome.</title>
        <authorList>
            <person name="Shade A."/>
        </authorList>
    </citation>
    <scope>NUCLEOTIDE SEQUENCE [LARGE SCALE GENOMIC DNA]</scope>
    <source>
        <strain evidence="9 10">SORGH_AS_0335</strain>
    </source>
</reference>
<dbReference type="Pfam" id="PF02518">
    <property type="entry name" value="HATPase_c"/>
    <property type="match status" value="1"/>
</dbReference>
<dbReference type="EMBL" id="JAVIZX010000001">
    <property type="protein sequence ID" value="MDR6215609.1"/>
    <property type="molecule type" value="Genomic_DNA"/>
</dbReference>
<dbReference type="EC" id="2.7.13.3" evidence="2"/>
<dbReference type="SMART" id="SM00091">
    <property type="entry name" value="PAS"/>
    <property type="match status" value="1"/>
</dbReference>
<dbReference type="Proteomes" id="UP001267710">
    <property type="component" value="Unassembled WGS sequence"/>
</dbReference>
<feature type="modified residue" description="4-aspartylphosphate" evidence="4">
    <location>
        <position position="581"/>
    </location>
</feature>
<keyword evidence="3 4" id="KW-0597">Phosphoprotein</keyword>
<dbReference type="PRINTS" id="PR00344">
    <property type="entry name" value="BCTRLSENSOR"/>
</dbReference>
<dbReference type="Pfam" id="PF00512">
    <property type="entry name" value="HisKA"/>
    <property type="match status" value="1"/>
</dbReference>
<dbReference type="InterPro" id="IPR005467">
    <property type="entry name" value="His_kinase_dom"/>
</dbReference>
<protein>
    <recommendedName>
        <fullName evidence="2">histidine kinase</fullName>
        <ecNumber evidence="2">2.7.13.3</ecNumber>
    </recommendedName>
</protein>
<accession>A0ABU1IEH2</accession>
<feature type="domain" description="Response regulatory" evidence="7">
    <location>
        <begin position="532"/>
        <end position="650"/>
    </location>
</feature>
<dbReference type="Gene3D" id="3.30.450.20">
    <property type="entry name" value="PAS domain"/>
    <property type="match status" value="1"/>
</dbReference>
<evidence type="ECO:0000259" key="6">
    <source>
        <dbReference type="PROSITE" id="PS50109"/>
    </source>
</evidence>
<dbReference type="NCBIfam" id="TIGR00229">
    <property type="entry name" value="sensory_box"/>
    <property type="match status" value="1"/>
</dbReference>
<comment type="catalytic activity">
    <reaction evidence="1">
        <text>ATP + protein L-histidine = ADP + protein N-phospho-L-histidine.</text>
        <dbReference type="EC" id="2.7.13.3"/>
    </reaction>
</comment>
<dbReference type="SMART" id="SM00448">
    <property type="entry name" value="REC"/>
    <property type="match status" value="2"/>
</dbReference>
<evidence type="ECO:0000313" key="10">
    <source>
        <dbReference type="Proteomes" id="UP001267710"/>
    </source>
</evidence>
<dbReference type="CDD" id="cd00082">
    <property type="entry name" value="HisKA"/>
    <property type="match status" value="1"/>
</dbReference>
<feature type="domain" description="Response regulatory" evidence="7">
    <location>
        <begin position="19"/>
        <end position="135"/>
    </location>
</feature>
<dbReference type="InterPro" id="IPR013767">
    <property type="entry name" value="PAS_fold"/>
</dbReference>
<dbReference type="PANTHER" id="PTHR43547">
    <property type="entry name" value="TWO-COMPONENT HISTIDINE KINASE"/>
    <property type="match status" value="1"/>
</dbReference>
<dbReference type="PROSITE" id="PS50109">
    <property type="entry name" value="HIS_KIN"/>
    <property type="match status" value="1"/>
</dbReference>
<evidence type="ECO:0000256" key="5">
    <source>
        <dbReference type="SAM" id="Coils"/>
    </source>
</evidence>
<dbReference type="PANTHER" id="PTHR43547:SF2">
    <property type="entry name" value="HYBRID SIGNAL TRANSDUCTION HISTIDINE KINASE C"/>
    <property type="match status" value="1"/>
</dbReference>
<dbReference type="InterPro" id="IPR036097">
    <property type="entry name" value="HisK_dim/P_sf"/>
</dbReference>
<evidence type="ECO:0000259" key="7">
    <source>
        <dbReference type="PROSITE" id="PS50110"/>
    </source>
</evidence>
<keyword evidence="5" id="KW-0175">Coiled coil</keyword>
<dbReference type="Gene3D" id="1.10.287.130">
    <property type="match status" value="1"/>
</dbReference>
<evidence type="ECO:0000256" key="1">
    <source>
        <dbReference type="ARBA" id="ARBA00000085"/>
    </source>
</evidence>
<evidence type="ECO:0000256" key="3">
    <source>
        <dbReference type="ARBA" id="ARBA00022553"/>
    </source>
</evidence>
<dbReference type="InterPro" id="IPR035965">
    <property type="entry name" value="PAS-like_dom_sf"/>
</dbReference>
<feature type="domain" description="PAS" evidence="8">
    <location>
        <begin position="147"/>
        <end position="200"/>
    </location>
</feature>
<dbReference type="InterPro" id="IPR036890">
    <property type="entry name" value="HATPase_C_sf"/>
</dbReference>
<dbReference type="InterPro" id="IPR003594">
    <property type="entry name" value="HATPase_dom"/>
</dbReference>
<sequence>MARNTSGLIAPTFDRSRHTILVVDDNPATRYSTERVIRAAGFQTVEAETGATAITLAQTNVSAVVLDVHLPDMSGFDVCRALRGHRDTSRIPVVHLSAAYVESAHQVAGLNAGADAYMVHPVEPQLLVATLQALIRARLAEDSLRRSESRFRAIYDRAPAAMLLVNGAGHIADANAQALALLQRTRQDILGQALVHFVPPPWADSAALHLAASAGQSWQGEFPLITADDTERMIEWNFSEPVEADIRLAIAQDLTESLELQRQREELLEREQAARVLAERHSRTKDDFVAVLSHELRTPLTLLSGWAHMLKRPNLSEDMLSRGIDAIEKGVKAQSRIISDILDISRLSAGKLHLHREAADVDALTQQSLDALRDPANAKEVSVRFQPSGSQCAAWLDITRFQQIVWNLVTNSIKFSERGGTVHVTLQREGDVLQLQVRDQGAGISPEFLPHIFERFSQDSAPDVRGHGGLGLGLSIVKHLAELHGGSVTAHSAGRNEGATMTVVLQVGEGDLANPSEPADQTAPTGNLRGKDVLVVEDNQDTSEMLRLVLTDQGASVRIAEDFDAGMSQLHAQWPDLLISDIGLPGKDGYQLIQAVRSAELEHAGTTRLRAVALSAFAREQDKSKALAAGFDVHLSKPLQPHLLVRALCA</sequence>
<dbReference type="InterPro" id="IPR003661">
    <property type="entry name" value="HisK_dim/P_dom"/>
</dbReference>
<name>A0ABU1IEH2_9BURK</name>
<comment type="caution">
    <text evidence="9">The sequence shown here is derived from an EMBL/GenBank/DDBJ whole genome shotgun (WGS) entry which is preliminary data.</text>
</comment>
<dbReference type="Pfam" id="PF00989">
    <property type="entry name" value="PAS"/>
    <property type="match status" value="1"/>
</dbReference>
<dbReference type="InterPro" id="IPR000014">
    <property type="entry name" value="PAS"/>
</dbReference>
<evidence type="ECO:0000256" key="4">
    <source>
        <dbReference type="PROSITE-ProRule" id="PRU00169"/>
    </source>
</evidence>
<keyword evidence="10" id="KW-1185">Reference proteome</keyword>
<dbReference type="RefSeq" id="WP_309830380.1">
    <property type="nucleotide sequence ID" value="NZ_JAVIZX010000001.1"/>
</dbReference>
<evidence type="ECO:0000259" key="8">
    <source>
        <dbReference type="PROSITE" id="PS50112"/>
    </source>
</evidence>
<dbReference type="SMART" id="SM00388">
    <property type="entry name" value="HisKA"/>
    <property type="match status" value="1"/>
</dbReference>
<organism evidence="9 10">
    <name type="scientific">Paracidovorax wautersii</name>
    <dbReference type="NCBI Taxonomy" id="1177982"/>
    <lineage>
        <taxon>Bacteria</taxon>
        <taxon>Pseudomonadati</taxon>
        <taxon>Pseudomonadota</taxon>
        <taxon>Betaproteobacteria</taxon>
        <taxon>Burkholderiales</taxon>
        <taxon>Comamonadaceae</taxon>
        <taxon>Paracidovorax</taxon>
    </lineage>
</organism>
<dbReference type="Gene3D" id="3.40.50.2300">
    <property type="match status" value="2"/>
</dbReference>
<dbReference type="Gene3D" id="3.30.565.10">
    <property type="entry name" value="Histidine kinase-like ATPase, C-terminal domain"/>
    <property type="match status" value="1"/>
</dbReference>
<dbReference type="PROSITE" id="PS50112">
    <property type="entry name" value="PAS"/>
    <property type="match status" value="1"/>
</dbReference>
<dbReference type="SMART" id="SM00387">
    <property type="entry name" value="HATPase_c"/>
    <property type="match status" value="1"/>
</dbReference>
<dbReference type="CDD" id="cd00130">
    <property type="entry name" value="PAS"/>
    <property type="match status" value="1"/>
</dbReference>
<dbReference type="CDD" id="cd17574">
    <property type="entry name" value="REC_OmpR"/>
    <property type="match status" value="1"/>
</dbReference>
<dbReference type="SUPFAM" id="SSF47384">
    <property type="entry name" value="Homodimeric domain of signal transducing histidine kinase"/>
    <property type="match status" value="1"/>
</dbReference>
<gene>
    <name evidence="9" type="ORF">QE399_003298</name>
</gene>
<feature type="modified residue" description="4-aspartylphosphate" evidence="4">
    <location>
        <position position="67"/>
    </location>
</feature>
<evidence type="ECO:0000256" key="2">
    <source>
        <dbReference type="ARBA" id="ARBA00012438"/>
    </source>
</evidence>
<feature type="domain" description="Histidine kinase" evidence="6">
    <location>
        <begin position="291"/>
        <end position="509"/>
    </location>
</feature>
<dbReference type="CDD" id="cd00075">
    <property type="entry name" value="HATPase"/>
    <property type="match status" value="1"/>
</dbReference>
<dbReference type="InterPro" id="IPR004358">
    <property type="entry name" value="Sig_transdc_His_kin-like_C"/>
</dbReference>
<dbReference type="InterPro" id="IPR011006">
    <property type="entry name" value="CheY-like_superfamily"/>
</dbReference>
<evidence type="ECO:0000313" key="9">
    <source>
        <dbReference type="EMBL" id="MDR6215609.1"/>
    </source>
</evidence>
<dbReference type="SUPFAM" id="SSF55785">
    <property type="entry name" value="PYP-like sensor domain (PAS domain)"/>
    <property type="match status" value="1"/>
</dbReference>
<dbReference type="SUPFAM" id="SSF55874">
    <property type="entry name" value="ATPase domain of HSP90 chaperone/DNA topoisomerase II/histidine kinase"/>
    <property type="match status" value="1"/>
</dbReference>
<feature type="coiled-coil region" evidence="5">
    <location>
        <begin position="251"/>
        <end position="280"/>
    </location>
</feature>
<dbReference type="SUPFAM" id="SSF52172">
    <property type="entry name" value="CheY-like"/>
    <property type="match status" value="2"/>
</dbReference>
<dbReference type="InterPro" id="IPR001789">
    <property type="entry name" value="Sig_transdc_resp-reg_receiver"/>
</dbReference>
<dbReference type="Pfam" id="PF00072">
    <property type="entry name" value="Response_reg"/>
    <property type="match status" value="2"/>
</dbReference>